<organism evidence="2 3">
    <name type="scientific">Acrobeloides nanus</name>
    <dbReference type="NCBI Taxonomy" id="290746"/>
    <lineage>
        <taxon>Eukaryota</taxon>
        <taxon>Metazoa</taxon>
        <taxon>Ecdysozoa</taxon>
        <taxon>Nematoda</taxon>
        <taxon>Chromadorea</taxon>
        <taxon>Rhabditida</taxon>
        <taxon>Tylenchina</taxon>
        <taxon>Cephalobomorpha</taxon>
        <taxon>Cephaloboidea</taxon>
        <taxon>Cephalobidae</taxon>
        <taxon>Acrobeloides</taxon>
    </lineage>
</organism>
<protein>
    <submittedName>
        <fullName evidence="3">Uncharacterized protein</fullName>
    </submittedName>
</protein>
<dbReference type="WBParaSite" id="ACRNAN_scaffold2709.g17635.t1">
    <property type="protein sequence ID" value="ACRNAN_scaffold2709.g17635.t1"/>
    <property type="gene ID" value="ACRNAN_scaffold2709.g17635"/>
</dbReference>
<evidence type="ECO:0000313" key="3">
    <source>
        <dbReference type="WBParaSite" id="ACRNAN_scaffold2709.g17635.t1"/>
    </source>
</evidence>
<accession>A0A914DK98</accession>
<feature type="region of interest" description="Disordered" evidence="1">
    <location>
        <begin position="44"/>
        <end position="64"/>
    </location>
</feature>
<evidence type="ECO:0000313" key="2">
    <source>
        <dbReference type="Proteomes" id="UP000887540"/>
    </source>
</evidence>
<dbReference type="AlphaFoldDB" id="A0A914DK98"/>
<reference evidence="3" key="1">
    <citation type="submission" date="2022-11" db="UniProtKB">
        <authorList>
            <consortium name="WormBaseParasite"/>
        </authorList>
    </citation>
    <scope>IDENTIFICATION</scope>
</reference>
<keyword evidence="2" id="KW-1185">Reference proteome</keyword>
<evidence type="ECO:0000256" key="1">
    <source>
        <dbReference type="SAM" id="MobiDB-lite"/>
    </source>
</evidence>
<proteinExistence type="predicted"/>
<name>A0A914DK98_9BILA</name>
<sequence length="95" mass="10997">MSSEVDKYNLENIEHLIELGKQILAQDKMKARINQDVNHNSTIKRCRRSSSNNVNKAPPKPDFNRMAEEGRKILETMMNEDKTKVSFLYKGVKSD</sequence>
<dbReference type="Proteomes" id="UP000887540">
    <property type="component" value="Unplaced"/>
</dbReference>